<feature type="active site" evidence="3">
    <location>
        <position position="268"/>
    </location>
</feature>
<dbReference type="PROSITE" id="PS00070">
    <property type="entry name" value="ALDEHYDE_DEHYDR_CYS"/>
    <property type="match status" value="1"/>
</dbReference>
<keyword evidence="7" id="KW-1185">Reference proteome</keyword>
<dbReference type="KEGG" id="more:E1B28_006037"/>
<dbReference type="FunFam" id="3.40.605.10:FF:000026">
    <property type="entry name" value="Aldehyde dehydrogenase, putative"/>
    <property type="match status" value="1"/>
</dbReference>
<dbReference type="SUPFAM" id="SSF53720">
    <property type="entry name" value="ALDH-like"/>
    <property type="match status" value="1"/>
</dbReference>
<feature type="domain" description="Aldehyde dehydrogenase" evidence="5">
    <location>
        <begin position="30"/>
        <end position="491"/>
    </location>
</feature>
<dbReference type="InterPro" id="IPR016160">
    <property type="entry name" value="Ald_DH_CS_CYS"/>
</dbReference>
<proteinExistence type="inferred from homology"/>
<dbReference type="GO" id="GO:0019413">
    <property type="term" value="P:acetate biosynthetic process"/>
    <property type="evidence" value="ECO:0007669"/>
    <property type="project" value="UniProtKB-ARBA"/>
</dbReference>
<evidence type="ECO:0000256" key="4">
    <source>
        <dbReference type="RuleBase" id="RU003345"/>
    </source>
</evidence>
<name>A0A9P7S4I1_9AGAR</name>
<dbReference type="InterPro" id="IPR016161">
    <property type="entry name" value="Ald_DH/histidinol_DH"/>
</dbReference>
<dbReference type="Proteomes" id="UP001049176">
    <property type="component" value="Chromosome 3"/>
</dbReference>
<dbReference type="EMBL" id="CM032183">
    <property type="protein sequence ID" value="KAG7095264.1"/>
    <property type="molecule type" value="Genomic_DNA"/>
</dbReference>
<dbReference type="InterPro" id="IPR029510">
    <property type="entry name" value="Ald_DH_CS_GLU"/>
</dbReference>
<organism evidence="6 7">
    <name type="scientific">Marasmius oreades</name>
    <name type="common">fairy-ring Marasmius</name>
    <dbReference type="NCBI Taxonomy" id="181124"/>
    <lineage>
        <taxon>Eukaryota</taxon>
        <taxon>Fungi</taxon>
        <taxon>Dikarya</taxon>
        <taxon>Basidiomycota</taxon>
        <taxon>Agaricomycotina</taxon>
        <taxon>Agaricomycetes</taxon>
        <taxon>Agaricomycetidae</taxon>
        <taxon>Agaricales</taxon>
        <taxon>Marasmiineae</taxon>
        <taxon>Marasmiaceae</taxon>
        <taxon>Marasmius</taxon>
    </lineage>
</organism>
<evidence type="ECO:0000256" key="1">
    <source>
        <dbReference type="ARBA" id="ARBA00009986"/>
    </source>
</evidence>
<dbReference type="InterPro" id="IPR016163">
    <property type="entry name" value="Ald_DH_C"/>
</dbReference>
<dbReference type="PANTHER" id="PTHR11699">
    <property type="entry name" value="ALDEHYDE DEHYDROGENASE-RELATED"/>
    <property type="match status" value="1"/>
</dbReference>
<evidence type="ECO:0000256" key="3">
    <source>
        <dbReference type="PROSITE-ProRule" id="PRU10007"/>
    </source>
</evidence>
<protein>
    <recommendedName>
        <fullName evidence="5">Aldehyde dehydrogenase domain-containing protein</fullName>
    </recommendedName>
</protein>
<dbReference type="OrthoDB" id="310895at2759"/>
<accession>A0A9P7S4I1</accession>
<comment type="caution">
    <text evidence="6">The sequence shown here is derived from an EMBL/GenBank/DDBJ whole genome shotgun (WGS) entry which is preliminary data.</text>
</comment>
<dbReference type="FunFam" id="3.40.605.10:FF:000050">
    <property type="entry name" value="Aldehyde dehydrogenase, mitochondrial"/>
    <property type="match status" value="1"/>
</dbReference>
<dbReference type="Gene3D" id="3.40.605.10">
    <property type="entry name" value="Aldehyde Dehydrogenase, Chain A, domain 1"/>
    <property type="match status" value="1"/>
</dbReference>
<reference evidence="6" key="1">
    <citation type="journal article" date="2021" name="Genome Biol. Evol.">
        <title>The assembled and annotated genome of the fairy-ring fungus Marasmius oreades.</title>
        <authorList>
            <person name="Hiltunen M."/>
            <person name="Ament-Velasquez S.L."/>
            <person name="Johannesson H."/>
        </authorList>
    </citation>
    <scope>NUCLEOTIDE SEQUENCE</scope>
    <source>
        <strain evidence="6">03SP1</strain>
    </source>
</reference>
<keyword evidence="2 4" id="KW-0560">Oxidoreductase</keyword>
<dbReference type="RefSeq" id="XP_043011734.1">
    <property type="nucleotide sequence ID" value="XM_043150644.1"/>
</dbReference>
<dbReference type="Pfam" id="PF00171">
    <property type="entry name" value="Aldedh"/>
    <property type="match status" value="1"/>
</dbReference>
<sequence>MSTSFTHEFNTPSFKGKVNFPTGLFINGKFVDGSNNTTIDVVNPTTGQVITKIAEGTPNDVDSAVEAAQKAFDTVWGLKASGSTRSRLLTKLWQQMEVHQKELAALEVLDNGKTFSWALNGDTAAAIETIRYYAGWADKILGQVQETTEAKLTYSRHEPIGVVGQIIPWNFPLLMFAWKIGPALATGNTIVIKPSEFTPLTAIRMASIIQEIFPPGVVNVVPGYGNTVGNAISTHMKIEKVAFTGSTLVGRKIMEAAAKSNLKNVTLELGGKSPNIIFNDADLDQAVNWAAHGVFWNHGQTCCAGTRVFVQSGIYDEFLKRFTEKSKSIRLGDPFDQEVDQGPQISQIQYDRIMNYIKSGKEQGATVHLGGDRHGKEGYFINPTIFTNTRPDMKIVQEEIFGPVGVLIKFEDEEDVIRQANDTVYGLAAAVFSQDITRALNTAHRLKAGTAWVNCANVLDSNVPFGGFKQSGIGRELGEYALQNYTAVKAVHVNLGIKM</sequence>
<comment type="similarity">
    <text evidence="1 4">Belongs to the aldehyde dehydrogenase family.</text>
</comment>
<dbReference type="InterPro" id="IPR016162">
    <property type="entry name" value="Ald_DH_N"/>
</dbReference>
<dbReference type="Gene3D" id="3.40.309.10">
    <property type="entry name" value="Aldehyde Dehydrogenase, Chain A, domain 2"/>
    <property type="match status" value="1"/>
</dbReference>
<evidence type="ECO:0000256" key="2">
    <source>
        <dbReference type="ARBA" id="ARBA00023002"/>
    </source>
</evidence>
<evidence type="ECO:0000259" key="5">
    <source>
        <dbReference type="Pfam" id="PF00171"/>
    </source>
</evidence>
<evidence type="ECO:0000313" key="6">
    <source>
        <dbReference type="EMBL" id="KAG7095264.1"/>
    </source>
</evidence>
<dbReference type="AlphaFoldDB" id="A0A9P7S4I1"/>
<dbReference type="GO" id="GO:0004030">
    <property type="term" value="F:aldehyde dehydrogenase [NAD(P)+] activity"/>
    <property type="evidence" value="ECO:0007669"/>
    <property type="project" value="UniProtKB-ARBA"/>
</dbReference>
<dbReference type="GeneID" id="66075113"/>
<dbReference type="PROSITE" id="PS00687">
    <property type="entry name" value="ALDEHYDE_DEHYDR_GLU"/>
    <property type="match status" value="1"/>
</dbReference>
<dbReference type="FunFam" id="3.40.309.10:FF:000001">
    <property type="entry name" value="Mitochondrial aldehyde dehydrogenase 2"/>
    <property type="match status" value="1"/>
</dbReference>
<evidence type="ECO:0000313" key="7">
    <source>
        <dbReference type="Proteomes" id="UP001049176"/>
    </source>
</evidence>
<dbReference type="InterPro" id="IPR015590">
    <property type="entry name" value="Aldehyde_DH_dom"/>
</dbReference>
<gene>
    <name evidence="6" type="ORF">E1B28_006037</name>
</gene>